<feature type="compositionally biased region" description="Polar residues" evidence="1">
    <location>
        <begin position="7"/>
        <end position="28"/>
    </location>
</feature>
<reference evidence="3" key="1">
    <citation type="submission" date="2016-02" db="EMBL/GenBank/DDBJ databases">
        <title>Draft genome sequence of Microdochium bolleyi, a fungal endophyte of beachgrass.</title>
        <authorList>
            <consortium name="DOE Joint Genome Institute"/>
            <person name="David A.S."/>
            <person name="May G."/>
            <person name="Haridas S."/>
            <person name="Lim J."/>
            <person name="Wang M."/>
            <person name="Labutti K."/>
            <person name="Lipzen A."/>
            <person name="Barry K."/>
            <person name="Grigoriev I.V."/>
        </authorList>
    </citation>
    <scope>NUCLEOTIDE SEQUENCE [LARGE SCALE GENOMIC DNA]</scope>
    <source>
        <strain evidence="3">J235TASD1</strain>
    </source>
</reference>
<dbReference type="AlphaFoldDB" id="A0A136JKI1"/>
<feature type="region of interest" description="Disordered" evidence="1">
    <location>
        <begin position="1"/>
        <end position="59"/>
    </location>
</feature>
<dbReference type="Proteomes" id="UP000070501">
    <property type="component" value="Unassembled WGS sequence"/>
</dbReference>
<keyword evidence="3" id="KW-1185">Reference proteome</keyword>
<proteinExistence type="predicted"/>
<dbReference type="EMBL" id="KQ964245">
    <property type="protein sequence ID" value="KXJ97668.1"/>
    <property type="molecule type" value="Genomic_DNA"/>
</dbReference>
<name>A0A136JKI1_9PEZI</name>
<evidence type="ECO:0000256" key="1">
    <source>
        <dbReference type="SAM" id="MobiDB-lite"/>
    </source>
</evidence>
<accession>A0A136JKI1</accession>
<evidence type="ECO:0000313" key="2">
    <source>
        <dbReference type="EMBL" id="KXJ97668.1"/>
    </source>
</evidence>
<gene>
    <name evidence="2" type="ORF">Micbo1qcDRAFT_9222</name>
</gene>
<evidence type="ECO:0000313" key="3">
    <source>
        <dbReference type="Proteomes" id="UP000070501"/>
    </source>
</evidence>
<sequence>MPGARCGTTSKPPTQTCISSSSIKQNKAQPPLPEAQVGVLPDTPSQPTRTPGHAPPLSCLPSGKTRLPGFCPNFEEVGQLWAVMIFDLTS</sequence>
<protein>
    <submittedName>
        <fullName evidence="2">Uncharacterized protein</fullName>
    </submittedName>
</protein>
<organism evidence="2 3">
    <name type="scientific">Microdochium bolleyi</name>
    <dbReference type="NCBI Taxonomy" id="196109"/>
    <lineage>
        <taxon>Eukaryota</taxon>
        <taxon>Fungi</taxon>
        <taxon>Dikarya</taxon>
        <taxon>Ascomycota</taxon>
        <taxon>Pezizomycotina</taxon>
        <taxon>Sordariomycetes</taxon>
        <taxon>Xylariomycetidae</taxon>
        <taxon>Xylariales</taxon>
        <taxon>Microdochiaceae</taxon>
        <taxon>Microdochium</taxon>
    </lineage>
</organism>
<dbReference type="InParanoid" id="A0A136JKI1"/>